<gene>
    <name evidence="2" type="ORF">DDQ68_08055</name>
</gene>
<reference evidence="3" key="1">
    <citation type="submission" date="2018-04" db="EMBL/GenBank/DDBJ databases">
        <title>Complete genome of Antarctic heterotrophic bacterium Hymenobacter nivis.</title>
        <authorList>
            <person name="Terashima M."/>
        </authorList>
    </citation>
    <scope>NUCLEOTIDE SEQUENCE [LARGE SCALE GENOMIC DNA]</scope>
    <source>
        <strain evidence="3">NBRC 111535</strain>
    </source>
</reference>
<dbReference type="Pfam" id="PF13585">
    <property type="entry name" value="CHU_C"/>
    <property type="match status" value="1"/>
</dbReference>
<evidence type="ECO:0000259" key="1">
    <source>
        <dbReference type="PROSITE" id="PS50093"/>
    </source>
</evidence>
<accession>A0A2Z3GLX7</accession>
<organism evidence="2 3">
    <name type="scientific">Hymenobacter nivis</name>
    <dbReference type="NCBI Taxonomy" id="1850093"/>
    <lineage>
        <taxon>Bacteria</taxon>
        <taxon>Pseudomonadati</taxon>
        <taxon>Bacteroidota</taxon>
        <taxon>Cytophagia</taxon>
        <taxon>Cytophagales</taxon>
        <taxon>Hymenobacteraceae</taxon>
        <taxon>Hymenobacter</taxon>
    </lineage>
</organism>
<name>A0A2Z3GLX7_9BACT</name>
<dbReference type="OrthoDB" id="898151at2"/>
<dbReference type="Proteomes" id="UP000245999">
    <property type="component" value="Chromosome"/>
</dbReference>
<evidence type="ECO:0000313" key="3">
    <source>
        <dbReference type="Proteomes" id="UP000245999"/>
    </source>
</evidence>
<protein>
    <recommendedName>
        <fullName evidence="1">PKD domain-containing protein</fullName>
    </recommendedName>
</protein>
<proteinExistence type="predicted"/>
<sequence>MLTTLLRQFCSLGALLVLLVLGLAGPARATHLLGGEMSYRYLDANGPAAAPFRYELTVTIYNNSLPGAVAPNNEAVVGIYNRTTGAQIVLTTTNYPRIVTQGVPGLMSIASTSLSRVLLPPTATGCTVTGPQQPFRLQKFVGVVNLPVSFDGYYAVFTRGNRNVDVTNLNAGSNNQPLTLYTSMAPALLPNHSPVFSDTAVAIVCQNDTTISLNNAVDADGDRLVYSFGTPYGRFVSSRQNFPTVFPPLPLAVAYYAGYSLANPFGTGAGNFALLNASTGVARYGAANQGKYVVAVDVAEYRTINGREVLIGTTRRDLQLVVAQCPSTLAPALAPAVALPRAYTIEEGQALSIPVTATQPAGNPLVLTANSALLDGAGGFNATFNGSAGTVAPGSLTGTATATGRGTVAGTFVYNSACGEARATPYDIALTVRDVACGGKTAADVLRITVTRAAGPTTIAGDATACAQTAHAYTANGATATYRWRATGGVLVGSATGPTVQVLWGSAGTGTLVARGISAYGCLTDSVSLPVTILAAPVLAVAGPLSICQGASTTLSVSGSSTYTLTGGGTTQAGPGPFVVAPTQTTAYTITGAANPSGCAGTAQVTVTVLPLPTVVPGAAVAICSGGTAQLGAPAVAGVTYRWSPATGLSDPAIANPTVTLANATAGALTVTYTITATLATGCAATGTVAVTVSPVPVVRAGMATSVCAGQTVTLGAPAQAGFTYAWTPAAGLSSPTAAQPVYTAANTTGGPIVVKFRVTGTSPQGCAGRDSVLITVNPLPPQRTITGPAFICDPSQAFMGTYAVAGASATATYQWAVVGGTITGGQGTGLVTVLFTSGAPSRSLSVVETSAFGCTGSAVSSLNILLDQPTISLSTASVDAASNARIILTFSVPNGTNTPNQVQVLRRVAGTGAFAVVGTAAPTATTYTDANAVDAGANSYEYQLSIANGCGTVLTTAGAQTVRLQATATTGAGGYSQGSVALRWNPYVGFAVGGYRVYRRLDGAPAALLATVPATTLAYTLSNGALDTSSDGAGFAQNFRVVAFSTDTTPLLSNSNEALVSFANPLAFYNIITPNGDNRNDRLVIDNVALYPGNSLTIFNRWGREVYATTNYQNTWGDAPDVAPGKYYYLFKLPDGSSTKGWVEVVK</sequence>
<dbReference type="AlphaFoldDB" id="A0A2Z3GLX7"/>
<dbReference type="RefSeq" id="WP_109655834.1">
    <property type="nucleotide sequence ID" value="NZ_CP029145.1"/>
</dbReference>
<dbReference type="EMBL" id="CP029145">
    <property type="protein sequence ID" value="AWM32737.1"/>
    <property type="molecule type" value="Genomic_DNA"/>
</dbReference>
<dbReference type="KEGG" id="hnv:DDQ68_08055"/>
<dbReference type="PROSITE" id="PS50093">
    <property type="entry name" value="PKD"/>
    <property type="match status" value="1"/>
</dbReference>
<feature type="domain" description="PKD" evidence="1">
    <location>
        <begin position="632"/>
        <end position="698"/>
    </location>
</feature>
<evidence type="ECO:0000313" key="2">
    <source>
        <dbReference type="EMBL" id="AWM32737.1"/>
    </source>
</evidence>
<dbReference type="InterPro" id="IPR000601">
    <property type="entry name" value="PKD_dom"/>
</dbReference>
<keyword evidence="3" id="KW-1185">Reference proteome</keyword>